<dbReference type="InterPro" id="IPR043129">
    <property type="entry name" value="ATPase_NBD"/>
</dbReference>
<dbReference type="AlphaFoldDB" id="A0AA95BRX3"/>
<dbReference type="InterPro" id="IPR011991">
    <property type="entry name" value="ArsR-like_HTH"/>
</dbReference>
<evidence type="ECO:0000256" key="1">
    <source>
        <dbReference type="ARBA" id="ARBA00006479"/>
    </source>
</evidence>
<sequence length="406" mass="42179">MQRNSVPPTNRERLLDLLRVSGTSSRIDLVEATGLTAGTISNLVRVLVEEGLVEETGRAASRGGQPRRMLQLRADSRCAVGVHFERGGIELVLTDFTGRTIGASRVDSDQRLAPARQLEAVGTRILAMADACGIAPHRVLGIGLVAEGPLDVPSGTLLANEADARWQGQPIAGLLERQAGFPVRLVPVGTAAALAERVLDGGRRQPFGVIYLASSIAAGVVHEGQVFRGADARPVELGHITVDFNGPPCPCGNRGCLSQYSSGAALAQRAASLPGLAEALAGGAGNPMADVQAIAEQATRGHPQARALWKEAARGLGHAAVSLVNLFGLETVVLAGPALAGAGDLLLAEVRSIVQASSCHRALSPVQVERSRHGPLSAATGGALQVLCASDGTRTQEPTHRMMERS</sequence>
<dbReference type="Gene3D" id="1.10.10.10">
    <property type="entry name" value="Winged helix-like DNA-binding domain superfamily/Winged helix DNA-binding domain"/>
    <property type="match status" value="1"/>
</dbReference>
<accession>A0AA95BRX3</accession>
<protein>
    <submittedName>
        <fullName evidence="2">ROK family transcriptional regulator</fullName>
    </submittedName>
</protein>
<dbReference type="Proteomes" id="UP001060018">
    <property type="component" value="Chromosome"/>
</dbReference>
<dbReference type="RefSeq" id="WP_195182084.1">
    <property type="nucleotide sequence ID" value="NZ_CP102487.1"/>
</dbReference>
<dbReference type="PANTHER" id="PTHR18964">
    <property type="entry name" value="ROK (REPRESSOR, ORF, KINASE) FAMILY"/>
    <property type="match status" value="1"/>
</dbReference>
<name>A0AA95BRX3_9MICC</name>
<proteinExistence type="inferred from homology"/>
<gene>
    <name evidence="2" type="ORF">NUH22_17125</name>
</gene>
<dbReference type="InterPro" id="IPR000600">
    <property type="entry name" value="ROK"/>
</dbReference>
<dbReference type="InterPro" id="IPR036388">
    <property type="entry name" value="WH-like_DNA-bd_sf"/>
</dbReference>
<evidence type="ECO:0000313" key="3">
    <source>
        <dbReference type="Proteomes" id="UP001060018"/>
    </source>
</evidence>
<dbReference type="EMBL" id="CP102487">
    <property type="protein sequence ID" value="UUX58992.1"/>
    <property type="molecule type" value="Genomic_DNA"/>
</dbReference>
<dbReference type="Gene3D" id="3.30.420.40">
    <property type="match status" value="2"/>
</dbReference>
<dbReference type="PANTHER" id="PTHR18964:SF173">
    <property type="entry name" value="GLUCOKINASE"/>
    <property type="match status" value="1"/>
</dbReference>
<dbReference type="SUPFAM" id="SSF46785">
    <property type="entry name" value="Winged helix' DNA-binding domain"/>
    <property type="match status" value="1"/>
</dbReference>
<reference evidence="2" key="1">
    <citation type="journal article" date="2022" name="Pest Manag. Sci.">
        <title>Glutamicibacter halophytocola-mediated host fitness of potato tuber moth on Solanaceae crops.</title>
        <authorList>
            <person name="Wang W."/>
            <person name="Xiao G."/>
            <person name="Du G."/>
            <person name="Chang L."/>
            <person name="Yang Y."/>
            <person name="Ye J."/>
            <person name="Chen B."/>
        </authorList>
    </citation>
    <scope>NUCLEOTIDE SEQUENCE</scope>
    <source>
        <strain evidence="2">S2</strain>
    </source>
</reference>
<dbReference type="CDD" id="cd00090">
    <property type="entry name" value="HTH_ARSR"/>
    <property type="match status" value="1"/>
</dbReference>
<dbReference type="SUPFAM" id="SSF53067">
    <property type="entry name" value="Actin-like ATPase domain"/>
    <property type="match status" value="1"/>
</dbReference>
<dbReference type="InterPro" id="IPR036390">
    <property type="entry name" value="WH_DNA-bd_sf"/>
</dbReference>
<comment type="similarity">
    <text evidence="1">Belongs to the ROK (NagC/XylR) family.</text>
</comment>
<dbReference type="Pfam" id="PF00480">
    <property type="entry name" value="ROK"/>
    <property type="match status" value="1"/>
</dbReference>
<evidence type="ECO:0000313" key="2">
    <source>
        <dbReference type="EMBL" id="UUX58992.1"/>
    </source>
</evidence>
<organism evidence="2 3">
    <name type="scientific">Glutamicibacter halophytocola</name>
    <dbReference type="NCBI Taxonomy" id="1933880"/>
    <lineage>
        <taxon>Bacteria</taxon>
        <taxon>Bacillati</taxon>
        <taxon>Actinomycetota</taxon>
        <taxon>Actinomycetes</taxon>
        <taxon>Micrococcales</taxon>
        <taxon>Micrococcaceae</taxon>
        <taxon>Glutamicibacter</taxon>
    </lineage>
</organism>